<dbReference type="EMBL" id="VSRR010141976">
    <property type="protein sequence ID" value="MPD04619.1"/>
    <property type="molecule type" value="Genomic_DNA"/>
</dbReference>
<keyword evidence="3" id="KW-1185">Reference proteome</keyword>
<comment type="caution">
    <text evidence="2">The sequence shown here is derived from an EMBL/GenBank/DDBJ whole genome shotgun (WGS) entry which is preliminary data.</text>
</comment>
<organism evidence="2 3">
    <name type="scientific">Portunus trituberculatus</name>
    <name type="common">Swimming crab</name>
    <name type="synonym">Neptunus trituberculatus</name>
    <dbReference type="NCBI Taxonomy" id="210409"/>
    <lineage>
        <taxon>Eukaryota</taxon>
        <taxon>Metazoa</taxon>
        <taxon>Ecdysozoa</taxon>
        <taxon>Arthropoda</taxon>
        <taxon>Crustacea</taxon>
        <taxon>Multicrustacea</taxon>
        <taxon>Malacostraca</taxon>
        <taxon>Eumalacostraca</taxon>
        <taxon>Eucarida</taxon>
        <taxon>Decapoda</taxon>
        <taxon>Pleocyemata</taxon>
        <taxon>Brachyura</taxon>
        <taxon>Eubrachyura</taxon>
        <taxon>Portunoidea</taxon>
        <taxon>Portunidae</taxon>
        <taxon>Portuninae</taxon>
        <taxon>Portunus</taxon>
    </lineage>
</organism>
<evidence type="ECO:0000256" key="1">
    <source>
        <dbReference type="SAM" id="MobiDB-lite"/>
    </source>
</evidence>
<protein>
    <submittedName>
        <fullName evidence="2">Uncharacterized protein</fullName>
    </submittedName>
</protein>
<gene>
    <name evidence="2" type="ORF">E2C01_100316</name>
</gene>
<evidence type="ECO:0000313" key="2">
    <source>
        <dbReference type="EMBL" id="MPD04619.1"/>
    </source>
</evidence>
<dbReference type="Proteomes" id="UP000324222">
    <property type="component" value="Unassembled WGS sequence"/>
</dbReference>
<reference evidence="2 3" key="1">
    <citation type="submission" date="2019-05" db="EMBL/GenBank/DDBJ databases">
        <title>Another draft genome of Portunus trituberculatus and its Hox gene families provides insights of decapod evolution.</title>
        <authorList>
            <person name="Jeong J.-H."/>
            <person name="Song I."/>
            <person name="Kim S."/>
            <person name="Choi T."/>
            <person name="Kim D."/>
            <person name="Ryu S."/>
            <person name="Kim W."/>
        </authorList>
    </citation>
    <scope>NUCLEOTIDE SEQUENCE [LARGE SCALE GENOMIC DNA]</scope>
    <source>
        <tissue evidence="2">Muscle</tissue>
    </source>
</reference>
<proteinExistence type="predicted"/>
<evidence type="ECO:0000313" key="3">
    <source>
        <dbReference type="Proteomes" id="UP000324222"/>
    </source>
</evidence>
<accession>A0A5B7KHP0</accession>
<dbReference type="AlphaFoldDB" id="A0A5B7KHP0"/>
<sequence length="113" mass="13281">MGESEEETITKTTRTQEPNEEDEEEKPHCTGKSRSRIQLVSEVVVGWTLENWVMWRIWRARRHNCFPRRTFGASLGRETFTISPHHREGSGGKFKTIGPLELRRVFKVMHVCR</sequence>
<name>A0A5B7KHP0_PORTR</name>
<feature type="region of interest" description="Disordered" evidence="1">
    <location>
        <begin position="1"/>
        <end position="32"/>
    </location>
</feature>